<dbReference type="AlphaFoldDB" id="A0A9D4REM5"/>
<sequence length="84" mass="9860">MCWCFPLLALACAWDKELQSTIQKQWMDISGYLLLGTFYVLSNFSTNTSLYLGQGDIFYNPETMEGHQKLYTFWYNLCAGVFRY</sequence>
<evidence type="ECO:0000313" key="1">
    <source>
        <dbReference type="EMBL" id="KAH3864703.1"/>
    </source>
</evidence>
<comment type="caution">
    <text evidence="1">The sequence shown here is derived from an EMBL/GenBank/DDBJ whole genome shotgun (WGS) entry which is preliminary data.</text>
</comment>
<reference evidence="1" key="1">
    <citation type="journal article" date="2019" name="bioRxiv">
        <title>The Genome of the Zebra Mussel, Dreissena polymorpha: A Resource for Invasive Species Research.</title>
        <authorList>
            <person name="McCartney M.A."/>
            <person name="Auch B."/>
            <person name="Kono T."/>
            <person name="Mallez S."/>
            <person name="Zhang Y."/>
            <person name="Obille A."/>
            <person name="Becker A."/>
            <person name="Abrahante J.E."/>
            <person name="Garbe J."/>
            <person name="Badalamenti J.P."/>
            <person name="Herman A."/>
            <person name="Mangelson H."/>
            <person name="Liachko I."/>
            <person name="Sullivan S."/>
            <person name="Sone E.D."/>
            <person name="Koren S."/>
            <person name="Silverstein K.A.T."/>
            <person name="Beckman K.B."/>
            <person name="Gohl D.M."/>
        </authorList>
    </citation>
    <scope>NUCLEOTIDE SEQUENCE</scope>
    <source>
        <strain evidence="1">Duluth1</strain>
        <tissue evidence="1">Whole animal</tissue>
    </source>
</reference>
<organism evidence="1 2">
    <name type="scientific">Dreissena polymorpha</name>
    <name type="common">Zebra mussel</name>
    <name type="synonym">Mytilus polymorpha</name>
    <dbReference type="NCBI Taxonomy" id="45954"/>
    <lineage>
        <taxon>Eukaryota</taxon>
        <taxon>Metazoa</taxon>
        <taxon>Spiralia</taxon>
        <taxon>Lophotrochozoa</taxon>
        <taxon>Mollusca</taxon>
        <taxon>Bivalvia</taxon>
        <taxon>Autobranchia</taxon>
        <taxon>Heteroconchia</taxon>
        <taxon>Euheterodonta</taxon>
        <taxon>Imparidentia</taxon>
        <taxon>Neoheterodontei</taxon>
        <taxon>Myida</taxon>
        <taxon>Dreissenoidea</taxon>
        <taxon>Dreissenidae</taxon>
        <taxon>Dreissena</taxon>
    </lineage>
</organism>
<name>A0A9D4REM5_DREPO</name>
<protein>
    <submittedName>
        <fullName evidence="1">Uncharacterized protein</fullName>
    </submittedName>
</protein>
<keyword evidence="2" id="KW-1185">Reference proteome</keyword>
<proteinExistence type="predicted"/>
<reference evidence="1" key="2">
    <citation type="submission" date="2020-11" db="EMBL/GenBank/DDBJ databases">
        <authorList>
            <person name="McCartney M.A."/>
            <person name="Auch B."/>
            <person name="Kono T."/>
            <person name="Mallez S."/>
            <person name="Becker A."/>
            <person name="Gohl D.M."/>
            <person name="Silverstein K.A.T."/>
            <person name="Koren S."/>
            <person name="Bechman K.B."/>
            <person name="Herman A."/>
            <person name="Abrahante J.E."/>
            <person name="Garbe J."/>
        </authorList>
    </citation>
    <scope>NUCLEOTIDE SEQUENCE</scope>
    <source>
        <strain evidence="1">Duluth1</strain>
        <tissue evidence="1">Whole animal</tissue>
    </source>
</reference>
<evidence type="ECO:0000313" key="2">
    <source>
        <dbReference type="Proteomes" id="UP000828390"/>
    </source>
</evidence>
<gene>
    <name evidence="1" type="ORF">DPMN_027728</name>
</gene>
<dbReference type="EMBL" id="JAIWYP010000002">
    <property type="protein sequence ID" value="KAH3864703.1"/>
    <property type="molecule type" value="Genomic_DNA"/>
</dbReference>
<accession>A0A9D4REM5</accession>
<dbReference type="Proteomes" id="UP000828390">
    <property type="component" value="Unassembled WGS sequence"/>
</dbReference>